<name>A0ABT5XF89_9EURY</name>
<organism evidence="1 2">
    <name type="scientific">Candidatus Methanocrinis alkalitolerans</name>
    <dbReference type="NCBI Taxonomy" id="3033395"/>
    <lineage>
        <taxon>Archaea</taxon>
        <taxon>Methanobacteriati</taxon>
        <taxon>Methanobacteriota</taxon>
        <taxon>Stenosarchaea group</taxon>
        <taxon>Methanomicrobia</taxon>
        <taxon>Methanotrichales</taxon>
        <taxon>Methanotrichaceae</taxon>
        <taxon>Methanocrinis</taxon>
    </lineage>
</organism>
<dbReference type="GO" id="GO:0004519">
    <property type="term" value="F:endonuclease activity"/>
    <property type="evidence" value="ECO:0007669"/>
    <property type="project" value="UniProtKB-KW"/>
</dbReference>
<dbReference type="InterPro" id="IPR019292">
    <property type="entry name" value="McrC"/>
</dbReference>
<keyword evidence="1" id="KW-0378">Hydrolase</keyword>
<gene>
    <name evidence="1" type="ORF">P0O24_07300</name>
</gene>
<keyword evidence="1" id="KW-0540">Nuclease</keyword>
<dbReference type="RefSeq" id="WP_316969091.1">
    <property type="nucleotide sequence ID" value="NZ_JARFPL010000019.1"/>
</dbReference>
<accession>A0ABT5XF89</accession>
<keyword evidence="1" id="KW-0255">Endonuclease</keyword>
<dbReference type="PANTHER" id="PTHR38733:SF1">
    <property type="entry name" value="TYPE IV METHYL-DIRECTED RESTRICTION ENZYME ECOKMCRBC"/>
    <property type="match status" value="1"/>
</dbReference>
<keyword evidence="2" id="KW-1185">Reference proteome</keyword>
<dbReference type="Proteomes" id="UP001215956">
    <property type="component" value="Unassembled WGS sequence"/>
</dbReference>
<dbReference type="PANTHER" id="PTHR38733">
    <property type="entry name" value="PROTEIN MCRC"/>
    <property type="match status" value="1"/>
</dbReference>
<proteinExistence type="predicted"/>
<dbReference type="Pfam" id="PF10117">
    <property type="entry name" value="McrBC"/>
    <property type="match status" value="1"/>
</dbReference>
<dbReference type="EMBL" id="JARFPL010000019">
    <property type="protein sequence ID" value="MDF0593385.1"/>
    <property type="molecule type" value="Genomic_DNA"/>
</dbReference>
<protein>
    <submittedName>
        <fullName evidence="1">Restriction endonuclease</fullName>
    </submittedName>
</protein>
<reference evidence="1 2" key="1">
    <citation type="submission" date="2023-03" db="EMBL/GenBank/DDBJ databases">
        <title>Whole genome sequencing of Methanotrichaceae archaeon M04Ac.</title>
        <authorList>
            <person name="Khomyakova M.A."/>
            <person name="Merkel A.Y."/>
            <person name="Slobodkin A.I."/>
        </authorList>
    </citation>
    <scope>NUCLEOTIDE SEQUENCE [LARGE SCALE GENOMIC DNA]</scope>
    <source>
        <strain evidence="1 2">M04Ac</strain>
    </source>
</reference>
<sequence length="399" mass="46175">MRSNELQRIELKEYETRRFPKTEISEELGLKIWQSYGKQISIDEPSFKNGREWDLTANGWAGHIPLTPELEIALLPKVDIKNLFGMLEYAYRLKSFKFLDGLTDCDSLKDFYETLANFLALRVLDRGRKGFFRSYQPRRDKIPYVRGRFDVRRSCQKPWDVLPECSYEEHTSDVEDNQILVWTLQRILKSGACTERSLPQVRRAYQSLRGLTTPVPCDPQDCVSRLYSRLNEDYQPMHALCRFFLEQSGPSHRVGGRTMIPFLVEMAKLYELFVAEWLKANTPPDFVVEPHDEVVIGPGGRIRFNIDLVVYERGSQKALFVLDTKYKAPDHPGNDDISQVVTYATTKDCDEAVLIYPKPLNMDVMIGKIRVRSLAFSLDGHLEVAGRRFLEDLFSGVER</sequence>
<comment type="caution">
    <text evidence="1">The sequence shown here is derived from an EMBL/GenBank/DDBJ whole genome shotgun (WGS) entry which is preliminary data.</text>
</comment>
<evidence type="ECO:0000313" key="1">
    <source>
        <dbReference type="EMBL" id="MDF0593385.1"/>
    </source>
</evidence>
<evidence type="ECO:0000313" key="2">
    <source>
        <dbReference type="Proteomes" id="UP001215956"/>
    </source>
</evidence>